<organism evidence="1">
    <name type="scientific">Rhizophora mucronata</name>
    <name type="common">Asiatic mangrove</name>
    <dbReference type="NCBI Taxonomy" id="61149"/>
    <lineage>
        <taxon>Eukaryota</taxon>
        <taxon>Viridiplantae</taxon>
        <taxon>Streptophyta</taxon>
        <taxon>Embryophyta</taxon>
        <taxon>Tracheophyta</taxon>
        <taxon>Spermatophyta</taxon>
        <taxon>Magnoliopsida</taxon>
        <taxon>eudicotyledons</taxon>
        <taxon>Gunneridae</taxon>
        <taxon>Pentapetalae</taxon>
        <taxon>rosids</taxon>
        <taxon>fabids</taxon>
        <taxon>Malpighiales</taxon>
        <taxon>Rhizophoraceae</taxon>
        <taxon>Rhizophora</taxon>
    </lineage>
</organism>
<evidence type="ECO:0000313" key="1">
    <source>
        <dbReference type="EMBL" id="MBX50837.1"/>
    </source>
</evidence>
<proteinExistence type="predicted"/>
<protein>
    <submittedName>
        <fullName evidence="1">Uncharacterized protein</fullName>
    </submittedName>
</protein>
<name>A0A2P2P827_RHIMU</name>
<accession>A0A2P2P827</accession>
<sequence length="47" mass="5553">MLWNDIIRMQTKFLNQSELRCTSSMLLLQHFAGSINYVLTFVNLLFT</sequence>
<reference evidence="1" key="1">
    <citation type="submission" date="2018-02" db="EMBL/GenBank/DDBJ databases">
        <title>Rhizophora mucronata_Transcriptome.</title>
        <authorList>
            <person name="Meera S.P."/>
            <person name="Sreeshan A."/>
            <person name="Augustine A."/>
        </authorList>
    </citation>
    <scope>NUCLEOTIDE SEQUENCE</scope>
    <source>
        <tissue evidence="1">Leaf</tissue>
    </source>
</reference>
<dbReference type="AlphaFoldDB" id="A0A2P2P827"/>
<dbReference type="EMBL" id="GGEC01070353">
    <property type="protein sequence ID" value="MBX50837.1"/>
    <property type="molecule type" value="Transcribed_RNA"/>
</dbReference>